<evidence type="ECO:0000313" key="2">
    <source>
        <dbReference type="EMBL" id="MPN50799.1"/>
    </source>
</evidence>
<evidence type="ECO:0000256" key="1">
    <source>
        <dbReference type="SAM" id="MobiDB-lite"/>
    </source>
</evidence>
<reference evidence="2" key="1">
    <citation type="submission" date="2019-08" db="EMBL/GenBank/DDBJ databases">
        <authorList>
            <person name="Kucharzyk K."/>
            <person name="Murdoch R.W."/>
            <person name="Higgins S."/>
            <person name="Loffler F."/>
        </authorList>
    </citation>
    <scope>NUCLEOTIDE SEQUENCE</scope>
</reference>
<proteinExistence type="predicted"/>
<sequence>MKNENKILENGSIKDNNASYRKPIKMPEEIKLEEIHYEGNIEYDTDSNEHSREKIEVIVEDYMGKVYTNVSHEI</sequence>
<dbReference type="EMBL" id="VSSQ01115288">
    <property type="protein sequence ID" value="MPN50799.1"/>
    <property type="molecule type" value="Genomic_DNA"/>
</dbReference>
<feature type="region of interest" description="Disordered" evidence="1">
    <location>
        <begin position="1"/>
        <end position="20"/>
    </location>
</feature>
<protein>
    <submittedName>
        <fullName evidence="2">Uncharacterized protein</fullName>
    </submittedName>
</protein>
<gene>
    <name evidence="2" type="ORF">SDC9_198438</name>
</gene>
<comment type="caution">
    <text evidence="2">The sequence shown here is derived from an EMBL/GenBank/DDBJ whole genome shotgun (WGS) entry which is preliminary data.</text>
</comment>
<organism evidence="2">
    <name type="scientific">bioreactor metagenome</name>
    <dbReference type="NCBI Taxonomy" id="1076179"/>
    <lineage>
        <taxon>unclassified sequences</taxon>
        <taxon>metagenomes</taxon>
        <taxon>ecological metagenomes</taxon>
    </lineage>
</organism>
<dbReference type="AlphaFoldDB" id="A0A645IJZ9"/>
<accession>A0A645IJZ9</accession>
<name>A0A645IJZ9_9ZZZZ</name>